<evidence type="ECO:0000259" key="1">
    <source>
        <dbReference type="Pfam" id="PF05685"/>
    </source>
</evidence>
<sequence>MLTRAHWSGEAGYWAMGETNGRVELIDGALRVRPSPNTAHNGIALLLVTATAVAAREAGLRWASEPNLRLATDRIVIPDLTLGRQPWATKIVHPSETVLVVEVTSPSNAATDRGQKRLFYAEARIPWYLLVEPDFTDFEAVTLRLLRLDGDHYIEHAVAKHGETLTSDVPFPIDIRTNDLVDP</sequence>
<name>A0A919TE25_9ACTN</name>
<gene>
    <name evidence="2" type="ORF">Ato02nite_055260</name>
</gene>
<proteinExistence type="predicted"/>
<accession>A0A919TE25</accession>
<evidence type="ECO:0000313" key="2">
    <source>
        <dbReference type="EMBL" id="GIM93733.1"/>
    </source>
</evidence>
<dbReference type="InterPro" id="IPR012296">
    <property type="entry name" value="Nuclease_put_TT1808"/>
</dbReference>
<keyword evidence="3" id="KW-1185">Reference proteome</keyword>
<organism evidence="2 3">
    <name type="scientific">Paractinoplanes toevensis</name>
    <dbReference type="NCBI Taxonomy" id="571911"/>
    <lineage>
        <taxon>Bacteria</taxon>
        <taxon>Bacillati</taxon>
        <taxon>Actinomycetota</taxon>
        <taxon>Actinomycetes</taxon>
        <taxon>Micromonosporales</taxon>
        <taxon>Micromonosporaceae</taxon>
        <taxon>Paractinoplanes</taxon>
    </lineage>
</organism>
<dbReference type="PANTHER" id="PTHR35400">
    <property type="entry name" value="SLR1083 PROTEIN"/>
    <property type="match status" value="1"/>
</dbReference>
<reference evidence="2 3" key="1">
    <citation type="submission" date="2021-03" db="EMBL/GenBank/DDBJ databases">
        <title>Whole genome shotgun sequence of Actinoplanes toevensis NBRC 105298.</title>
        <authorList>
            <person name="Komaki H."/>
            <person name="Tamura T."/>
        </authorList>
    </citation>
    <scope>NUCLEOTIDE SEQUENCE [LARGE SCALE GENOMIC DNA]</scope>
    <source>
        <strain evidence="2 3">NBRC 105298</strain>
    </source>
</reference>
<comment type="caution">
    <text evidence="2">The sequence shown here is derived from an EMBL/GenBank/DDBJ whole genome shotgun (WGS) entry which is preliminary data.</text>
</comment>
<feature type="domain" description="Putative restriction endonuclease" evidence="1">
    <location>
        <begin position="18"/>
        <end position="174"/>
    </location>
</feature>
<dbReference type="Gene3D" id="3.90.1570.10">
    <property type="entry name" value="tt1808, chain A"/>
    <property type="match status" value="1"/>
</dbReference>
<dbReference type="Pfam" id="PF05685">
    <property type="entry name" value="Uma2"/>
    <property type="match status" value="1"/>
</dbReference>
<dbReference type="CDD" id="cd06260">
    <property type="entry name" value="DUF820-like"/>
    <property type="match status" value="1"/>
</dbReference>
<dbReference type="AlphaFoldDB" id="A0A919TE25"/>
<dbReference type="SUPFAM" id="SSF52980">
    <property type="entry name" value="Restriction endonuclease-like"/>
    <property type="match status" value="1"/>
</dbReference>
<dbReference type="InterPro" id="IPR011335">
    <property type="entry name" value="Restrct_endonuc-II-like"/>
</dbReference>
<dbReference type="InterPro" id="IPR008538">
    <property type="entry name" value="Uma2"/>
</dbReference>
<dbReference type="Proteomes" id="UP000677082">
    <property type="component" value="Unassembled WGS sequence"/>
</dbReference>
<dbReference type="PANTHER" id="PTHR35400:SF3">
    <property type="entry name" value="SLL1072 PROTEIN"/>
    <property type="match status" value="1"/>
</dbReference>
<dbReference type="EMBL" id="BOQN01000070">
    <property type="protein sequence ID" value="GIM93733.1"/>
    <property type="molecule type" value="Genomic_DNA"/>
</dbReference>
<evidence type="ECO:0000313" key="3">
    <source>
        <dbReference type="Proteomes" id="UP000677082"/>
    </source>
</evidence>
<protein>
    <recommendedName>
        <fullName evidence="1">Putative restriction endonuclease domain-containing protein</fullName>
    </recommendedName>
</protein>
<dbReference type="RefSeq" id="WP_246607461.1">
    <property type="nucleotide sequence ID" value="NZ_BOQN01000070.1"/>
</dbReference>